<gene>
    <name evidence="2" type="ORF">CDO52_05860</name>
</gene>
<keyword evidence="1" id="KW-0472">Membrane</keyword>
<organism evidence="2 3">
    <name type="scientific">Nocardiopsis gilva YIM 90087</name>
    <dbReference type="NCBI Taxonomy" id="1235441"/>
    <lineage>
        <taxon>Bacteria</taxon>
        <taxon>Bacillati</taxon>
        <taxon>Actinomycetota</taxon>
        <taxon>Actinomycetes</taxon>
        <taxon>Streptosporangiales</taxon>
        <taxon>Nocardiopsidaceae</taxon>
        <taxon>Nocardiopsis</taxon>
    </lineage>
</organism>
<dbReference type="RefSeq" id="WP_017621367.1">
    <property type="nucleotide sequence ID" value="NZ_ANBG01000413.1"/>
</dbReference>
<keyword evidence="3" id="KW-1185">Reference proteome</keyword>
<name>A0A223S2L7_9ACTN</name>
<reference evidence="2 3" key="1">
    <citation type="submission" date="2017-08" db="EMBL/GenBank/DDBJ databases">
        <title>The complete genome sequence of Nocardiopsis gilva YIM 90087.</title>
        <authorList>
            <person name="Yin M."/>
            <person name="Tang S."/>
        </authorList>
    </citation>
    <scope>NUCLEOTIDE SEQUENCE [LARGE SCALE GENOMIC DNA]</scope>
    <source>
        <strain evidence="2 3">YIM 90087</strain>
    </source>
</reference>
<evidence type="ECO:0000256" key="1">
    <source>
        <dbReference type="SAM" id="Phobius"/>
    </source>
</evidence>
<protein>
    <submittedName>
        <fullName evidence="2">Uncharacterized protein</fullName>
    </submittedName>
</protein>
<keyword evidence="1" id="KW-0812">Transmembrane</keyword>
<accession>A0A223S2L7</accession>
<feature type="transmembrane region" description="Helical" evidence="1">
    <location>
        <begin position="12"/>
        <end position="34"/>
    </location>
</feature>
<dbReference type="AlphaFoldDB" id="A0A223S2L7"/>
<proteinExistence type="predicted"/>
<dbReference type="EMBL" id="CP022753">
    <property type="protein sequence ID" value="ASU82376.1"/>
    <property type="molecule type" value="Genomic_DNA"/>
</dbReference>
<keyword evidence="1" id="KW-1133">Transmembrane helix</keyword>
<dbReference type="KEGG" id="ngv:CDO52_05860"/>
<sequence>MNGTPSANAPKALLSAALGLIGVGLFAGVLVYAYSAGVVADESDGDNTITVLEAVGFLGGTGVGLVLVCASIVFLLRARSKR</sequence>
<dbReference type="Proteomes" id="UP000215005">
    <property type="component" value="Chromosome"/>
</dbReference>
<evidence type="ECO:0000313" key="2">
    <source>
        <dbReference type="EMBL" id="ASU82376.1"/>
    </source>
</evidence>
<feature type="transmembrane region" description="Helical" evidence="1">
    <location>
        <begin position="54"/>
        <end position="76"/>
    </location>
</feature>
<evidence type="ECO:0000313" key="3">
    <source>
        <dbReference type="Proteomes" id="UP000215005"/>
    </source>
</evidence>